<keyword evidence="1" id="KW-0175">Coiled coil</keyword>
<protein>
    <recommendedName>
        <fullName evidence="2">CHAT domain-containing protein</fullName>
    </recommendedName>
</protein>
<dbReference type="InterPro" id="IPR024983">
    <property type="entry name" value="CHAT_dom"/>
</dbReference>
<feature type="domain" description="CHAT" evidence="2">
    <location>
        <begin position="765"/>
        <end position="1068"/>
    </location>
</feature>
<keyword evidence="4" id="KW-1185">Reference proteome</keyword>
<evidence type="ECO:0000313" key="3">
    <source>
        <dbReference type="EMBL" id="KHD08556.1"/>
    </source>
</evidence>
<dbReference type="PANTHER" id="PTHR19959">
    <property type="entry name" value="KINESIN LIGHT CHAIN"/>
    <property type="match status" value="1"/>
</dbReference>
<dbReference type="PANTHER" id="PTHR19959:SF119">
    <property type="entry name" value="FUNGAL LIPASE-LIKE DOMAIN-CONTAINING PROTEIN"/>
    <property type="match status" value="1"/>
</dbReference>
<name>A0A0A6PL50_9GAMM</name>
<reference evidence="3 4" key="1">
    <citation type="journal article" date="2016" name="Front. Microbiol.">
        <title>Single-Cell (Meta-)Genomics of a Dimorphic Candidatus Thiomargarita nelsonii Reveals Genomic Plasticity.</title>
        <authorList>
            <person name="Flood B.E."/>
            <person name="Fliss P."/>
            <person name="Jones D.S."/>
            <person name="Dick G.J."/>
            <person name="Jain S."/>
            <person name="Kaster A.K."/>
            <person name="Winkel M."/>
            <person name="Mussmann M."/>
            <person name="Bailey J."/>
        </authorList>
    </citation>
    <scope>NUCLEOTIDE SEQUENCE [LARGE SCALE GENOMIC DNA]</scope>
    <source>
        <strain evidence="3">Hydrate Ridge</strain>
    </source>
</reference>
<comment type="caution">
    <text evidence="3">The sequence shown here is derived from an EMBL/GenBank/DDBJ whole genome shotgun (WGS) entry which is preliminary data.</text>
</comment>
<accession>A0A0A6PL50</accession>
<dbReference type="Pfam" id="PF12770">
    <property type="entry name" value="CHAT"/>
    <property type="match status" value="1"/>
</dbReference>
<dbReference type="SUPFAM" id="SSF81901">
    <property type="entry name" value="HCP-like"/>
    <property type="match status" value="1"/>
</dbReference>
<dbReference type="InterPro" id="IPR011990">
    <property type="entry name" value="TPR-like_helical_dom_sf"/>
</dbReference>
<dbReference type="Pfam" id="PF13374">
    <property type="entry name" value="TPR_10"/>
    <property type="match status" value="1"/>
</dbReference>
<dbReference type="Gene3D" id="1.25.40.10">
    <property type="entry name" value="Tetratricopeptide repeat domain"/>
    <property type="match status" value="2"/>
</dbReference>
<evidence type="ECO:0000313" key="4">
    <source>
        <dbReference type="Proteomes" id="UP000030428"/>
    </source>
</evidence>
<evidence type="ECO:0000256" key="1">
    <source>
        <dbReference type="SAM" id="Coils"/>
    </source>
</evidence>
<dbReference type="EMBL" id="JSZA02000079">
    <property type="protein sequence ID" value="KHD08556.1"/>
    <property type="molecule type" value="Genomic_DNA"/>
</dbReference>
<sequence>MIEQKTDFQFVLPALEALINADMDDEVMRVLQQHPELLSQQTILLLDHLIDDAHADNAENEAQVFKEYRDLLKLAQQTLKKEGIHLFDPAVEAVNEAVDDYIQKGNIQSLESALAISERILLHPDFATVDIDRRLQILNDIGITYLRHYQATGTQSRLNKAVKYLRNVILQTPVETSDLASRLNNLGNCLCQLYNNTSNLNDITEAIKLLQQAIQQTSPDSSDLPMYLDNLGIAFNHRYARIGDISDLQQAVQTCQQAVMKTPNNSPELSNYCNNLANTLCNYYDRIEDIKYLQEALKYYQKAVQQTSTDSPNLMMYINNLANGFFAIYNHTKALADLEQAITYSRKVVRQTSESSPDLAMFLNGLGISLCKHYEDSGDFKSLEDGIKALRRSTDKLLDNSPYSPLFYNNLGNALSNLYKHTGKGLQEVIKVYRKASETGLDIAIEISLGSARNWLIWAFTRQAWQEVEQAYNYAYKASEKLLKIQLLRDHKETWLKETQGIAAKAAYAFAKNHQLQQAVVALESGLARLLSEALARDRADLEQLKTIGYADLYDRYQQIIKQWHFLSQQSEPNSEKLRATSDELDATISAIQQIQGFDQFLKPPTFATIQQAAQDRTLVYIIATEAGGLALQVWDEITPIWLQELTQNPLQEKLQSYFGDYADSLKASANVKAAENALVKAVIEALEALEKGQKLENPKLEKAFVNLKKSANAKAAYDALKALEEENAISSKLEKAMANWQQAIEEKKKAQAKWEQNLTDITYWLWQTVMSPIIDALPKNATITLIPAGLLGLLPLHAAWTHDDTRKTGKRYALDELIIRYAPNARALKEAHALAQQVNADKLLAIENPSKDLPYSVPEVNSIQATFTSPDVLSQENATQEAVLNALPDYNVLHFSCHGYTNFEKPLQSGLLMANGQEITLEELLKKHLKVRLATLSVCETGLSGTTLPDEVVSLSSGMLQAGVAGVVASLWSVSEINTMMLMTRFYGLWQQKQLDPVDALQQAQQWVRDTTKEEKLAYFRKAAKLSPDSSEVHLPKETANWLYYAIKGSTQYFSHPYHWAAFTYVGV</sequence>
<gene>
    <name evidence="3" type="ORF">PN36_19305</name>
</gene>
<dbReference type="Proteomes" id="UP000030428">
    <property type="component" value="Unassembled WGS sequence"/>
</dbReference>
<proteinExistence type="predicted"/>
<dbReference type="SUPFAM" id="SSF48452">
    <property type="entry name" value="TPR-like"/>
    <property type="match status" value="1"/>
</dbReference>
<organism evidence="3 4">
    <name type="scientific">Candidatus Thiomargarita nelsonii</name>
    <dbReference type="NCBI Taxonomy" id="1003181"/>
    <lineage>
        <taxon>Bacteria</taxon>
        <taxon>Pseudomonadati</taxon>
        <taxon>Pseudomonadota</taxon>
        <taxon>Gammaproteobacteria</taxon>
        <taxon>Thiotrichales</taxon>
        <taxon>Thiotrichaceae</taxon>
        <taxon>Thiomargarita</taxon>
    </lineage>
</organism>
<dbReference type="AlphaFoldDB" id="A0A0A6PL50"/>
<feature type="coiled-coil region" evidence="1">
    <location>
        <begin position="724"/>
        <end position="758"/>
    </location>
</feature>
<evidence type="ECO:0000259" key="2">
    <source>
        <dbReference type="Pfam" id="PF12770"/>
    </source>
</evidence>